<dbReference type="AlphaFoldDB" id="A0AAN0JJ67"/>
<dbReference type="PROSITE" id="PS00107">
    <property type="entry name" value="PROTEIN_KINASE_ATP"/>
    <property type="match status" value="1"/>
</dbReference>
<dbReference type="Pfam" id="PF07714">
    <property type="entry name" value="PK_Tyr_Ser-Thr"/>
    <property type="match status" value="1"/>
</dbReference>
<accession>A0AAN0JJ67</accession>
<dbReference type="Gene3D" id="2.120.10.80">
    <property type="entry name" value="Kelch-type beta propeller"/>
    <property type="match status" value="2"/>
</dbReference>
<proteinExistence type="predicted"/>
<evidence type="ECO:0000313" key="7">
    <source>
        <dbReference type="Proteomes" id="UP000007879"/>
    </source>
</evidence>
<dbReference type="InterPro" id="IPR051681">
    <property type="entry name" value="Ser/Thr_Kinases-Pseudokinases"/>
</dbReference>
<keyword evidence="1 3" id="KW-0547">Nucleotide-binding</keyword>
<name>A0AAN0JJ67_AMPQE</name>
<dbReference type="EnsemblMetazoa" id="XM_020001516.1">
    <property type="protein sequence ID" value="XP_019857075.1"/>
    <property type="gene ID" value="LOC109585432"/>
</dbReference>
<dbReference type="PANTHER" id="PTHR44329:SF298">
    <property type="entry name" value="MIXED LINEAGE KINASE DOMAIN-LIKE PROTEIN"/>
    <property type="match status" value="1"/>
</dbReference>
<reference evidence="6" key="2">
    <citation type="submission" date="2024-06" db="UniProtKB">
        <authorList>
            <consortium name="EnsemblMetazoa"/>
        </authorList>
    </citation>
    <scope>IDENTIFICATION</scope>
</reference>
<dbReference type="Gene3D" id="1.10.510.10">
    <property type="entry name" value="Transferase(Phosphotransferase) domain 1"/>
    <property type="match status" value="1"/>
</dbReference>
<keyword evidence="2 3" id="KW-0067">ATP-binding</keyword>
<dbReference type="InterPro" id="IPR001245">
    <property type="entry name" value="Ser-Thr/Tyr_kinase_cat_dom"/>
</dbReference>
<dbReference type="RefSeq" id="XP_019857075.1">
    <property type="nucleotide sequence ID" value="XM_020001516.1"/>
</dbReference>
<dbReference type="GO" id="GO:0005524">
    <property type="term" value="F:ATP binding"/>
    <property type="evidence" value="ECO:0007669"/>
    <property type="project" value="UniProtKB-UniRule"/>
</dbReference>
<reference evidence="7" key="1">
    <citation type="journal article" date="2010" name="Nature">
        <title>The Amphimedon queenslandica genome and the evolution of animal complexity.</title>
        <authorList>
            <person name="Srivastava M."/>
            <person name="Simakov O."/>
            <person name="Chapman J."/>
            <person name="Fahey B."/>
            <person name="Gauthier M.E."/>
            <person name="Mitros T."/>
            <person name="Richards G.S."/>
            <person name="Conaco C."/>
            <person name="Dacre M."/>
            <person name="Hellsten U."/>
            <person name="Larroux C."/>
            <person name="Putnam N.H."/>
            <person name="Stanke M."/>
            <person name="Adamska M."/>
            <person name="Darling A."/>
            <person name="Degnan S.M."/>
            <person name="Oakley T.H."/>
            <person name="Plachetzki D.C."/>
            <person name="Zhai Y."/>
            <person name="Adamski M."/>
            <person name="Calcino A."/>
            <person name="Cummins S.F."/>
            <person name="Goodstein D.M."/>
            <person name="Harris C."/>
            <person name="Jackson D.J."/>
            <person name="Leys S.P."/>
            <person name="Shu S."/>
            <person name="Woodcroft B.J."/>
            <person name="Vervoort M."/>
            <person name="Kosik K.S."/>
            <person name="Manning G."/>
            <person name="Degnan B.M."/>
            <person name="Rokhsar D.S."/>
        </authorList>
    </citation>
    <scope>NUCLEOTIDE SEQUENCE [LARGE SCALE GENOMIC DNA]</scope>
</reference>
<evidence type="ECO:0000256" key="3">
    <source>
        <dbReference type="PROSITE-ProRule" id="PRU10141"/>
    </source>
</evidence>
<sequence>MSLQLTARHQLSARHSHSSAVVGNSLYIWAGKEDTSNDARSLKHFSILSGEWSIKETTGDPPLADSGYSCSIVADRIYYFGGLSTKDYSYHNSLSELDTSNLCWKSLESTDPDRAVMSRAYGGMLSFENEGIHHLLMIGGRGLNPVVPVENANYANIGKNKWRTNEHSMYNLSTRNWSIPDVIGQFMPPASFFVLKKIDNSRAVVFGGATEENDDIVCSNVLYVINTTVNAVVWQRMEKPETIDCWPDGRWGHAATIITNCDNPLLVITGGRDNKNCINDELWIFNFKHTSWKKMAVPLTVSQRWCHSLSSFTLTPGVVVLLTIGGLVNIIKELQSFPKITMSTELLVIDRQWRVGDTLDTIGMISGRYKCKYELPQLQRYIERINANMQTSIQACREQAERNITIEDELKKLQKELENVREAHVKQLEEQEEHLEKVWEEKERITEKAKNKFQEMSSVIKEKDIALKESQTENEQIVQNMQSQISHLQSSLSENKKELYDIKRELFDVKRNLSEKDMMLQQCQQDSDRSKEEKDFIQKERERNVKDAQQQLKETDALQQQLRDSQSAVVVLKKSNDEQQKALKNIERHKEQLQQLLLQSQDEKAQKSREFQLEKAALQQRLRESQEEIRRCQNECSVLCGAWQIDEKEVKLTDKELGRGAYGVVMVGVFHGLKVAVKYLHPAIASYYNQERFIREMKMASLLRHPNLVQFIGATFGDRPLILTECMTTSLYHENKKGQLARPSILSIAIQVALGLNYLHLQKPNALIHRDVSSPNILLDNMGAAKYRAKVSDYGSFARAVDSQTKQPGNTAYSAPEAFNPNEHTPAMDVYSFSVLLMEMIINKAPDMTVNERRDQASKIAGWTVMKNLVQRGINE</sequence>
<dbReference type="PROSITE" id="PS50011">
    <property type="entry name" value="PROTEIN_KINASE_DOM"/>
    <property type="match status" value="1"/>
</dbReference>
<dbReference type="SUPFAM" id="SSF117281">
    <property type="entry name" value="Kelch motif"/>
    <property type="match status" value="2"/>
</dbReference>
<dbReference type="Gene3D" id="3.30.200.20">
    <property type="entry name" value="Phosphorylase Kinase, domain 1"/>
    <property type="match status" value="1"/>
</dbReference>
<evidence type="ECO:0000256" key="1">
    <source>
        <dbReference type="ARBA" id="ARBA00022741"/>
    </source>
</evidence>
<keyword evidence="7" id="KW-1185">Reference proteome</keyword>
<dbReference type="GO" id="GO:0004672">
    <property type="term" value="F:protein kinase activity"/>
    <property type="evidence" value="ECO:0007669"/>
    <property type="project" value="InterPro"/>
</dbReference>
<feature type="domain" description="Protein kinase" evidence="5">
    <location>
        <begin position="651"/>
        <end position="876"/>
    </location>
</feature>
<dbReference type="GO" id="GO:0097527">
    <property type="term" value="P:necroptotic signaling pathway"/>
    <property type="evidence" value="ECO:0007669"/>
    <property type="project" value="TreeGrafter"/>
</dbReference>
<feature type="binding site" evidence="3">
    <location>
        <position position="678"/>
    </location>
    <ligand>
        <name>ATP</name>
        <dbReference type="ChEBI" id="CHEBI:30616"/>
    </ligand>
</feature>
<protein>
    <recommendedName>
        <fullName evidence="5">Protein kinase domain-containing protein</fullName>
    </recommendedName>
</protein>
<evidence type="ECO:0000313" key="6">
    <source>
        <dbReference type="EnsemblMetazoa" id="XP_019857075.1"/>
    </source>
</evidence>
<evidence type="ECO:0000259" key="5">
    <source>
        <dbReference type="PROSITE" id="PS50011"/>
    </source>
</evidence>
<dbReference type="InterPro" id="IPR000719">
    <property type="entry name" value="Prot_kinase_dom"/>
</dbReference>
<dbReference type="InterPro" id="IPR017441">
    <property type="entry name" value="Protein_kinase_ATP_BS"/>
</dbReference>
<evidence type="ECO:0000256" key="4">
    <source>
        <dbReference type="SAM" id="Coils"/>
    </source>
</evidence>
<dbReference type="InterPro" id="IPR011009">
    <property type="entry name" value="Kinase-like_dom_sf"/>
</dbReference>
<organism evidence="6 7">
    <name type="scientific">Amphimedon queenslandica</name>
    <name type="common">Sponge</name>
    <dbReference type="NCBI Taxonomy" id="400682"/>
    <lineage>
        <taxon>Eukaryota</taxon>
        <taxon>Metazoa</taxon>
        <taxon>Porifera</taxon>
        <taxon>Demospongiae</taxon>
        <taxon>Heteroscleromorpha</taxon>
        <taxon>Haplosclerida</taxon>
        <taxon>Niphatidae</taxon>
        <taxon>Amphimedon</taxon>
    </lineage>
</organism>
<feature type="coiled-coil region" evidence="4">
    <location>
        <begin position="478"/>
        <end position="635"/>
    </location>
</feature>
<keyword evidence="4" id="KW-0175">Coiled coil</keyword>
<dbReference type="InterPro" id="IPR015915">
    <property type="entry name" value="Kelch-typ_b-propeller"/>
</dbReference>
<dbReference type="SUPFAM" id="SSF56112">
    <property type="entry name" value="Protein kinase-like (PK-like)"/>
    <property type="match status" value="1"/>
</dbReference>
<evidence type="ECO:0000256" key="2">
    <source>
        <dbReference type="ARBA" id="ARBA00022840"/>
    </source>
</evidence>
<feature type="coiled-coil region" evidence="4">
    <location>
        <begin position="396"/>
        <end position="448"/>
    </location>
</feature>
<dbReference type="GeneID" id="109585432"/>
<dbReference type="Pfam" id="PF24681">
    <property type="entry name" value="Kelch_KLHDC2_KLHL20_DRC7"/>
    <property type="match status" value="2"/>
</dbReference>
<dbReference type="PANTHER" id="PTHR44329">
    <property type="entry name" value="SERINE/THREONINE-PROTEIN KINASE TNNI3K-RELATED"/>
    <property type="match status" value="1"/>
</dbReference>
<dbReference type="Proteomes" id="UP000007879">
    <property type="component" value="Unassembled WGS sequence"/>
</dbReference>
<dbReference type="KEGG" id="aqu:109585432"/>